<dbReference type="Pfam" id="PF02114">
    <property type="entry name" value="Phosducin"/>
    <property type="match status" value="1"/>
</dbReference>
<dbReference type="SUPFAM" id="SSF52833">
    <property type="entry name" value="Thioredoxin-like"/>
    <property type="match status" value="1"/>
</dbReference>
<dbReference type="InterPro" id="IPR024253">
    <property type="entry name" value="Phosducin_thioredoxin-like_dom"/>
</dbReference>
<protein>
    <submittedName>
        <fullName evidence="4">Phosducin-like protein 1</fullName>
    </submittedName>
</protein>
<proteinExistence type="inferred from homology"/>
<keyword evidence="5" id="KW-1185">Reference proteome</keyword>
<comment type="similarity">
    <text evidence="1">Belongs to the phosducin family.</text>
</comment>
<dbReference type="Gene3D" id="3.40.30.10">
    <property type="entry name" value="Glutaredoxin"/>
    <property type="match status" value="1"/>
</dbReference>
<dbReference type="Proteomes" id="UP001497600">
    <property type="component" value="Chromosome H"/>
</dbReference>
<evidence type="ECO:0000313" key="4">
    <source>
        <dbReference type="EMBL" id="CAK7921821.1"/>
    </source>
</evidence>
<sequence>MNSKQSELVERYQESQLQKKENPDEFESDSDDELMELLEEEEEAAFSKYREARLQQLSEEFKKVDDAHGTEMGELKFIHDEKEVMDIVTRSEHVIIHFQQPEFAKCKIMNERLTVLAEKHLTVKFIYVNASETPFLVTKLGIKVLPFVVGYIGGKEALRVVGFEKLGNDPNTFNVEVLEQLLYVHGIINRRTINFGSIKQKTKAVTEDSDDDLDL</sequence>
<reference evidence="4 5" key="1">
    <citation type="submission" date="2024-01" db="EMBL/GenBank/DDBJ databases">
        <authorList>
            <consortium name="Genoscope - CEA"/>
            <person name="William W."/>
        </authorList>
    </citation>
    <scope>NUCLEOTIDE SEQUENCE [LARGE SCALE GENOMIC DNA]</scope>
    <source>
        <strain evidence="4 5">29B2s-10</strain>
    </source>
</reference>
<feature type="domain" description="Phosducin" evidence="3">
    <location>
        <begin position="20"/>
        <end position="210"/>
    </location>
</feature>
<evidence type="ECO:0000256" key="1">
    <source>
        <dbReference type="ARBA" id="ARBA00009686"/>
    </source>
</evidence>
<dbReference type="PANTHER" id="PTHR21148">
    <property type="entry name" value="THIOREDOXIN DOMAIN-CONTAINING PROTEIN 9"/>
    <property type="match status" value="1"/>
</dbReference>
<dbReference type="EMBL" id="OZ004260">
    <property type="protein sequence ID" value="CAK7921821.1"/>
    <property type="molecule type" value="Genomic_DNA"/>
</dbReference>
<accession>A0ABP0EQ45</accession>
<evidence type="ECO:0000256" key="2">
    <source>
        <dbReference type="SAM" id="MobiDB-lite"/>
    </source>
</evidence>
<evidence type="ECO:0000259" key="3">
    <source>
        <dbReference type="Pfam" id="PF02114"/>
    </source>
</evidence>
<feature type="compositionally biased region" description="Basic and acidic residues" evidence="2">
    <location>
        <begin position="7"/>
        <end position="23"/>
    </location>
</feature>
<evidence type="ECO:0000313" key="5">
    <source>
        <dbReference type="Proteomes" id="UP001497600"/>
    </source>
</evidence>
<gene>
    <name evidence="4" type="primary">PLP1</name>
    <name evidence="4" type="ORF">CAAN4_H18690</name>
</gene>
<feature type="region of interest" description="Disordered" evidence="2">
    <location>
        <begin position="1"/>
        <end position="32"/>
    </location>
</feature>
<dbReference type="CDD" id="cd02989">
    <property type="entry name" value="Phd_like_TxnDC9"/>
    <property type="match status" value="1"/>
</dbReference>
<name>A0ABP0EQ45_9ASCO</name>
<dbReference type="InterPro" id="IPR036249">
    <property type="entry name" value="Thioredoxin-like_sf"/>
</dbReference>
<organism evidence="4 5">
    <name type="scientific">[Candida] anglica</name>
    <dbReference type="NCBI Taxonomy" id="148631"/>
    <lineage>
        <taxon>Eukaryota</taxon>
        <taxon>Fungi</taxon>
        <taxon>Dikarya</taxon>
        <taxon>Ascomycota</taxon>
        <taxon>Saccharomycotina</taxon>
        <taxon>Pichiomycetes</taxon>
        <taxon>Debaryomycetaceae</taxon>
        <taxon>Kurtzmaniella</taxon>
    </lineage>
</organism>